<protein>
    <submittedName>
        <fullName evidence="2">Diguanylate phosphodiesterase, predicted domain protein</fullName>
    </submittedName>
</protein>
<reference evidence="2" key="1">
    <citation type="submission" date="2013-08" db="EMBL/GenBank/DDBJ databases">
        <authorList>
            <person name="Mendez C."/>
            <person name="Richter M."/>
            <person name="Ferrer M."/>
            <person name="Sanchez J."/>
        </authorList>
    </citation>
    <scope>NUCLEOTIDE SEQUENCE</scope>
</reference>
<evidence type="ECO:0000256" key="1">
    <source>
        <dbReference type="SAM" id="MobiDB-lite"/>
    </source>
</evidence>
<feature type="region of interest" description="Disordered" evidence="1">
    <location>
        <begin position="1"/>
        <end position="34"/>
    </location>
</feature>
<name>T1AP77_9ZZZZ</name>
<gene>
    <name evidence="2" type="ORF">B1B_08327</name>
</gene>
<feature type="compositionally biased region" description="Basic residues" evidence="1">
    <location>
        <begin position="1"/>
        <end position="18"/>
    </location>
</feature>
<dbReference type="EMBL" id="AUZY01005413">
    <property type="protein sequence ID" value="EQD59157.1"/>
    <property type="molecule type" value="Genomic_DNA"/>
</dbReference>
<feature type="non-terminal residue" evidence="2">
    <location>
        <position position="1"/>
    </location>
</feature>
<sequence length="162" mass="16907">HSRGRAAWSHARRSRVRGRQSASSSARRAEPARPGAAGSLVAQLLVERCCAPCGLLPGEALEDSGTTGARDPPGELLVVEAEALARFAGPPARGPDQWFAEAAVVGLARELELRAIERALGLLPALPEPLRLAVNAGPETFCSSELLDLLLVSTTGSSGRRA</sequence>
<accession>T1AP77</accession>
<feature type="non-terminal residue" evidence="2">
    <location>
        <position position="162"/>
    </location>
</feature>
<evidence type="ECO:0000313" key="2">
    <source>
        <dbReference type="EMBL" id="EQD59157.1"/>
    </source>
</evidence>
<dbReference type="InterPro" id="IPR035919">
    <property type="entry name" value="EAL_sf"/>
</dbReference>
<dbReference type="SUPFAM" id="SSF141868">
    <property type="entry name" value="EAL domain-like"/>
    <property type="match status" value="1"/>
</dbReference>
<feature type="compositionally biased region" description="Low complexity" evidence="1">
    <location>
        <begin position="19"/>
        <end position="34"/>
    </location>
</feature>
<reference evidence="2" key="2">
    <citation type="journal article" date="2014" name="ISME J.">
        <title>Microbial stratification in low pH oxic and suboxic macroscopic growths along an acid mine drainage.</title>
        <authorList>
            <person name="Mendez-Garcia C."/>
            <person name="Mesa V."/>
            <person name="Sprenger R.R."/>
            <person name="Richter M."/>
            <person name="Diez M.S."/>
            <person name="Solano J."/>
            <person name="Bargiela R."/>
            <person name="Golyshina O.V."/>
            <person name="Manteca A."/>
            <person name="Ramos J.L."/>
            <person name="Gallego J.R."/>
            <person name="Llorente I."/>
            <person name="Martins Dos Santos V.A."/>
            <person name="Jensen O.N."/>
            <person name="Pelaez A.I."/>
            <person name="Sanchez J."/>
            <person name="Ferrer M."/>
        </authorList>
    </citation>
    <scope>NUCLEOTIDE SEQUENCE</scope>
</reference>
<proteinExistence type="predicted"/>
<organism evidence="2">
    <name type="scientific">mine drainage metagenome</name>
    <dbReference type="NCBI Taxonomy" id="410659"/>
    <lineage>
        <taxon>unclassified sequences</taxon>
        <taxon>metagenomes</taxon>
        <taxon>ecological metagenomes</taxon>
    </lineage>
</organism>
<dbReference type="Gene3D" id="3.20.20.450">
    <property type="entry name" value="EAL domain"/>
    <property type="match status" value="1"/>
</dbReference>
<comment type="caution">
    <text evidence="2">The sequence shown here is derived from an EMBL/GenBank/DDBJ whole genome shotgun (WGS) entry which is preliminary data.</text>
</comment>
<dbReference type="AlphaFoldDB" id="T1AP77"/>